<dbReference type="STRING" id="646529.Desaci_4027"/>
<dbReference type="InterPro" id="IPR016181">
    <property type="entry name" value="Acyl_CoA_acyltransferase"/>
</dbReference>
<dbReference type="OrthoDB" id="9797826at2"/>
<dbReference type="RefSeq" id="WP_014828878.1">
    <property type="nucleotide sequence ID" value="NC_018068.1"/>
</dbReference>
<keyword evidence="1 4" id="KW-0808">Transferase</keyword>
<name>I4DAR8_DESAJ</name>
<dbReference type="AlphaFoldDB" id="I4DAR8"/>
<dbReference type="InterPro" id="IPR000182">
    <property type="entry name" value="GNAT_dom"/>
</dbReference>
<dbReference type="GO" id="GO:0008080">
    <property type="term" value="F:N-acetyltransferase activity"/>
    <property type="evidence" value="ECO:0007669"/>
    <property type="project" value="UniProtKB-ARBA"/>
</dbReference>
<sequence length="158" mass="17816">MAVQSPHYVIRRAKPSDIRSLIRLLKLLFSIESDFSFNELTQQRGLEMMLQNTGDRCVMVAESQQQIIGMCTAQTLVSTAEGGIAAIIEDLIVEEIWRGQGLGKKLLSAVEEWAITRGVNRLQLLADRNNTAAIGFYNNVNWQRTDLICLRKYVSISE</sequence>
<reference evidence="4 5" key="1">
    <citation type="journal article" date="2012" name="J. Bacteriol.">
        <title>Complete genome sequences of Desulfosporosinus orientis DSM765T, Desulfosporosinus youngiae DSM17734T, Desulfosporosinus meridiei DSM13257T, and Desulfosporosinus acidiphilus DSM22704T.</title>
        <authorList>
            <person name="Pester M."/>
            <person name="Brambilla E."/>
            <person name="Alazard D."/>
            <person name="Rattei T."/>
            <person name="Weinmaier T."/>
            <person name="Han J."/>
            <person name="Lucas S."/>
            <person name="Lapidus A."/>
            <person name="Cheng J.F."/>
            <person name="Goodwin L."/>
            <person name="Pitluck S."/>
            <person name="Peters L."/>
            <person name="Ovchinnikova G."/>
            <person name="Teshima H."/>
            <person name="Detter J.C."/>
            <person name="Han C.S."/>
            <person name="Tapia R."/>
            <person name="Land M.L."/>
            <person name="Hauser L."/>
            <person name="Kyrpides N.C."/>
            <person name="Ivanova N.N."/>
            <person name="Pagani I."/>
            <person name="Huntmann M."/>
            <person name="Wei C.L."/>
            <person name="Davenport K.W."/>
            <person name="Daligault H."/>
            <person name="Chain P.S."/>
            <person name="Chen A."/>
            <person name="Mavromatis K."/>
            <person name="Markowitz V."/>
            <person name="Szeto E."/>
            <person name="Mikhailova N."/>
            <person name="Pati A."/>
            <person name="Wagner M."/>
            <person name="Woyke T."/>
            <person name="Ollivier B."/>
            <person name="Klenk H.P."/>
            <person name="Spring S."/>
            <person name="Loy A."/>
        </authorList>
    </citation>
    <scope>NUCLEOTIDE SEQUENCE [LARGE SCALE GENOMIC DNA]</scope>
    <source>
        <strain evidence="5">DSM 22704 / JCM 16185 / SJ4</strain>
    </source>
</reference>
<dbReference type="KEGG" id="dai:Desaci_4027"/>
<gene>
    <name evidence="4" type="ordered locus">Desaci_4027</name>
</gene>
<dbReference type="CDD" id="cd04301">
    <property type="entry name" value="NAT_SF"/>
    <property type="match status" value="1"/>
</dbReference>
<organism evidence="4 5">
    <name type="scientific">Desulfosporosinus acidiphilus (strain DSM 22704 / JCM 16185 / SJ4)</name>
    <dbReference type="NCBI Taxonomy" id="646529"/>
    <lineage>
        <taxon>Bacteria</taxon>
        <taxon>Bacillati</taxon>
        <taxon>Bacillota</taxon>
        <taxon>Clostridia</taxon>
        <taxon>Eubacteriales</taxon>
        <taxon>Desulfitobacteriaceae</taxon>
        <taxon>Desulfosporosinus</taxon>
    </lineage>
</organism>
<evidence type="ECO:0000259" key="3">
    <source>
        <dbReference type="PROSITE" id="PS51186"/>
    </source>
</evidence>
<dbReference type="Pfam" id="PF00583">
    <property type="entry name" value="Acetyltransf_1"/>
    <property type="match status" value="1"/>
</dbReference>
<accession>I4DAR8</accession>
<proteinExistence type="predicted"/>
<dbReference type="HOGENOM" id="CLU_013985_34_9_9"/>
<dbReference type="SUPFAM" id="SSF55729">
    <property type="entry name" value="Acyl-CoA N-acyltransferases (Nat)"/>
    <property type="match status" value="1"/>
</dbReference>
<evidence type="ECO:0000256" key="1">
    <source>
        <dbReference type="ARBA" id="ARBA00022679"/>
    </source>
</evidence>
<protein>
    <submittedName>
        <fullName evidence="4">Acetyltransferase</fullName>
    </submittedName>
</protein>
<dbReference type="InterPro" id="IPR051016">
    <property type="entry name" value="Diverse_Substrate_AcTransf"/>
</dbReference>
<evidence type="ECO:0000313" key="5">
    <source>
        <dbReference type="Proteomes" id="UP000002892"/>
    </source>
</evidence>
<keyword evidence="2" id="KW-0012">Acyltransferase</keyword>
<keyword evidence="5" id="KW-1185">Reference proteome</keyword>
<dbReference type="PANTHER" id="PTHR10545">
    <property type="entry name" value="DIAMINE N-ACETYLTRANSFERASE"/>
    <property type="match status" value="1"/>
</dbReference>
<dbReference type="Gene3D" id="3.40.630.30">
    <property type="match status" value="1"/>
</dbReference>
<evidence type="ECO:0000256" key="2">
    <source>
        <dbReference type="ARBA" id="ARBA00023315"/>
    </source>
</evidence>
<dbReference type="Proteomes" id="UP000002892">
    <property type="component" value="Chromosome"/>
</dbReference>
<evidence type="ECO:0000313" key="4">
    <source>
        <dbReference type="EMBL" id="AFM42892.1"/>
    </source>
</evidence>
<dbReference type="PROSITE" id="PS51186">
    <property type="entry name" value="GNAT"/>
    <property type="match status" value="1"/>
</dbReference>
<dbReference type="PANTHER" id="PTHR10545:SF29">
    <property type="entry name" value="GH14572P-RELATED"/>
    <property type="match status" value="1"/>
</dbReference>
<dbReference type="EMBL" id="CP003639">
    <property type="protein sequence ID" value="AFM42892.1"/>
    <property type="molecule type" value="Genomic_DNA"/>
</dbReference>
<feature type="domain" description="N-acetyltransferase" evidence="3">
    <location>
        <begin position="8"/>
        <end position="158"/>
    </location>
</feature>
<dbReference type="eggNOG" id="COG0456">
    <property type="taxonomic scope" value="Bacteria"/>
</dbReference>